<feature type="transmembrane region" description="Helical" evidence="1">
    <location>
        <begin position="156"/>
        <end position="175"/>
    </location>
</feature>
<dbReference type="SUPFAM" id="SSF53474">
    <property type="entry name" value="alpha/beta-Hydrolases"/>
    <property type="match status" value="1"/>
</dbReference>
<name>A0ABX5WYC5_9GAMM</name>
<dbReference type="Gene3D" id="3.40.50.1820">
    <property type="entry name" value="alpha/beta hydrolase"/>
    <property type="match status" value="1"/>
</dbReference>
<feature type="transmembrane region" description="Helical" evidence="1">
    <location>
        <begin position="242"/>
        <end position="262"/>
    </location>
</feature>
<keyword evidence="1" id="KW-0472">Membrane</keyword>
<feature type="transmembrane region" description="Helical" evidence="1">
    <location>
        <begin position="130"/>
        <end position="150"/>
    </location>
</feature>
<accession>A0ABX5WYC5</accession>
<evidence type="ECO:0000313" key="3">
    <source>
        <dbReference type="Proteomes" id="UP000315947"/>
    </source>
</evidence>
<keyword evidence="1" id="KW-0812">Transmembrane</keyword>
<protein>
    <submittedName>
        <fullName evidence="2">DUF2974 domain-containing protein</fullName>
    </submittedName>
</protein>
<feature type="transmembrane region" description="Helical" evidence="1">
    <location>
        <begin position="282"/>
        <end position="301"/>
    </location>
</feature>
<dbReference type="RefSeq" id="WP_144046456.1">
    <property type="nucleotide sequence ID" value="NZ_CP041614.1"/>
</dbReference>
<keyword evidence="1" id="KW-1133">Transmembrane helix</keyword>
<evidence type="ECO:0000313" key="2">
    <source>
        <dbReference type="EMBL" id="QDO84090.1"/>
    </source>
</evidence>
<sequence>MNRDENITIVMVHGTFAQEASWSNNIGSTLRNIITDHIGISVSFQAFNWSGKNSHSERIKAARKLHVHLEKIIQEPTSGNIYVIAHSHGGNVAFYALKDSVLQSKISGVICLATPYIRCHERDLDIVKRVLFAPLWLFIIVIPIVFMIVAAFNEAWILYAISLVFQYFWITKYEYSISLAKKVFTPVSRLFDWMKIVQLDSVVRISLPNIRTTPVLSINVHGDEAERHLRIIERFGNVFLRYSPYVLVGGGVLAVLGVVPWYLITYGVEGPIIGSGSVQAKILIFMTIFGWLVISGIYYLVGSIFPSIIRGHIAGFGYEGILKNALLRIFINKSPEQVISLTEITYHVEVDKGLKHSSLYENNEIIKYLCSWICKQESQLIVKT</sequence>
<keyword evidence="3" id="KW-1185">Reference proteome</keyword>
<evidence type="ECO:0000256" key="1">
    <source>
        <dbReference type="SAM" id="Phobius"/>
    </source>
</evidence>
<proteinExistence type="predicted"/>
<organism evidence="2 3">
    <name type="scientific">Shewanella psychropiezotolerans</name>
    <dbReference type="NCBI Taxonomy" id="2593655"/>
    <lineage>
        <taxon>Bacteria</taxon>
        <taxon>Pseudomonadati</taxon>
        <taxon>Pseudomonadota</taxon>
        <taxon>Gammaproteobacteria</taxon>
        <taxon>Alteromonadales</taxon>
        <taxon>Shewanellaceae</taxon>
        <taxon>Shewanella</taxon>
    </lineage>
</organism>
<dbReference type="EMBL" id="CP041614">
    <property type="protein sequence ID" value="QDO84090.1"/>
    <property type="molecule type" value="Genomic_DNA"/>
</dbReference>
<dbReference type="InterPro" id="IPR029058">
    <property type="entry name" value="AB_hydrolase_fold"/>
</dbReference>
<dbReference type="Proteomes" id="UP000315947">
    <property type="component" value="Chromosome"/>
</dbReference>
<reference evidence="2 3" key="1">
    <citation type="submission" date="2019-07" db="EMBL/GenBank/DDBJ databases">
        <title>Shewanella sp. YLB-06 whole genomic sequence.</title>
        <authorList>
            <person name="Yu L."/>
        </authorList>
    </citation>
    <scope>NUCLEOTIDE SEQUENCE [LARGE SCALE GENOMIC DNA]</scope>
    <source>
        <strain evidence="2 3">YLB-06</strain>
    </source>
</reference>
<gene>
    <name evidence="2" type="ORF">FM037_13680</name>
</gene>